<dbReference type="InterPro" id="IPR018962">
    <property type="entry name" value="DUF1995"/>
</dbReference>
<reference evidence="4 5" key="1">
    <citation type="submission" date="2016-03" db="EMBL/GenBank/DDBJ databases">
        <title>Mechanisms controlling the formation of the plant cell surface in tip-growing cells are functionally conserved among land plants.</title>
        <authorList>
            <person name="Honkanen S."/>
            <person name="Jones V.A."/>
            <person name="Morieri G."/>
            <person name="Champion C."/>
            <person name="Hetherington A.J."/>
            <person name="Kelly S."/>
            <person name="Saint-Marcoux D."/>
            <person name="Proust H."/>
            <person name="Prescott H."/>
            <person name="Dolan L."/>
        </authorList>
    </citation>
    <scope>NUCLEOTIDE SEQUENCE [LARGE SCALE GENOMIC DNA]</scope>
    <source>
        <strain evidence="5">cv. Tak-1 and cv. Tak-2</strain>
        <tissue evidence="4">Whole gametophyte</tissue>
    </source>
</reference>
<dbReference type="EMBL" id="AP019872">
    <property type="protein sequence ID" value="BBN15728.1"/>
    <property type="molecule type" value="Genomic_DNA"/>
</dbReference>
<evidence type="ECO:0000313" key="4">
    <source>
        <dbReference type="EMBL" id="OAE32691.1"/>
    </source>
</evidence>
<dbReference type="PANTHER" id="PTHR35509">
    <property type="entry name" value="DOMAIN PROTEIN, PUTATIVE (DUF1995)-RELATED"/>
    <property type="match status" value="1"/>
</dbReference>
<accession>A0A176WJB0</accession>
<dbReference type="Proteomes" id="UP000077202">
    <property type="component" value="Unassembled WGS sequence"/>
</dbReference>
<organism evidence="4 5">
    <name type="scientific">Marchantia polymorpha subsp. ruderalis</name>
    <dbReference type="NCBI Taxonomy" id="1480154"/>
    <lineage>
        <taxon>Eukaryota</taxon>
        <taxon>Viridiplantae</taxon>
        <taxon>Streptophyta</taxon>
        <taxon>Embryophyta</taxon>
        <taxon>Marchantiophyta</taxon>
        <taxon>Marchantiopsida</taxon>
        <taxon>Marchantiidae</taxon>
        <taxon>Marchantiales</taxon>
        <taxon>Marchantiaceae</taxon>
        <taxon>Marchantia</taxon>
    </lineage>
</organism>
<name>A0A176WJB0_MARPO</name>
<keyword evidence="5" id="KW-1185">Reference proteome</keyword>
<protein>
    <recommendedName>
        <fullName evidence="2">DUF1995 domain-containing protein</fullName>
    </recommendedName>
</protein>
<evidence type="ECO:0000259" key="2">
    <source>
        <dbReference type="Pfam" id="PF09353"/>
    </source>
</evidence>
<evidence type="ECO:0000313" key="3">
    <source>
        <dbReference type="EMBL" id="BBN15728.1"/>
    </source>
</evidence>
<evidence type="ECO:0000313" key="6">
    <source>
        <dbReference type="Proteomes" id="UP001162541"/>
    </source>
</evidence>
<feature type="region of interest" description="Disordered" evidence="1">
    <location>
        <begin position="102"/>
        <end position="122"/>
    </location>
</feature>
<feature type="domain" description="DUF1995" evidence="2">
    <location>
        <begin position="123"/>
        <end position="340"/>
    </location>
</feature>
<dbReference type="Pfam" id="PF09353">
    <property type="entry name" value="DUF1995"/>
    <property type="match status" value="1"/>
</dbReference>
<sequence>MAALNSVKTSQMSSAVAAGISSVCELQATSTGFSAFPLQSWSPSRCRTTIRNVSTMSSTRRSAAVGRRRCVRRQAKFQQFTAGEGSDPQKGGFDELPGLVEVRGESSESSSEDEKEREDRVLPENLEGAVIQSSESTALYINSGGTRAVVELLLPEFQNLGEEGDQIRIWNLSQIFLDDLQERLGTQRLKAIFPDAGVAAMLKYQWKDATFSFASLNDRKPINADDDVVVLVSPDYQGLADVQRIAVALVDGDDGPPRPLIMWNPRLQSGEVGIGLNVRRMREFFLSTFNYVYSMRSLSFGSIFRRYPGNWQVFFDDEQVPGRYILAKVERERPILEDVEMLYMAKQRGGNGEASDEPPPLQSVLGVFASLNRFMRSLSR</sequence>
<evidence type="ECO:0000313" key="5">
    <source>
        <dbReference type="Proteomes" id="UP000077202"/>
    </source>
</evidence>
<dbReference type="AlphaFoldDB" id="A0A176WJB0"/>
<evidence type="ECO:0000256" key="1">
    <source>
        <dbReference type="SAM" id="MobiDB-lite"/>
    </source>
</evidence>
<dbReference type="Proteomes" id="UP001162541">
    <property type="component" value="Chromosome 7"/>
</dbReference>
<reference evidence="6" key="3">
    <citation type="journal article" date="2020" name="Curr. Biol.">
        <title>Chromatin organization in early land plants reveals an ancestral association between H3K27me3, transposons, and constitutive heterochromatin.</title>
        <authorList>
            <person name="Montgomery S.A."/>
            <person name="Tanizawa Y."/>
            <person name="Galik B."/>
            <person name="Wang N."/>
            <person name="Ito T."/>
            <person name="Mochizuki T."/>
            <person name="Akimcheva S."/>
            <person name="Bowman J.L."/>
            <person name="Cognat V."/>
            <person name="Marechal-Drouard L."/>
            <person name="Ekker H."/>
            <person name="Hong S.F."/>
            <person name="Kohchi T."/>
            <person name="Lin S.S."/>
            <person name="Liu L.D."/>
            <person name="Nakamura Y."/>
            <person name="Valeeva L.R."/>
            <person name="Shakirov E.V."/>
            <person name="Shippen D.E."/>
            <person name="Wei W.L."/>
            <person name="Yagura M."/>
            <person name="Yamaoka S."/>
            <person name="Yamato K.T."/>
            <person name="Liu C."/>
            <person name="Berger F."/>
        </authorList>
    </citation>
    <scope>NUCLEOTIDE SEQUENCE [LARGE SCALE GENOMIC DNA]</scope>
    <source>
        <strain evidence="6">Tak-1</strain>
    </source>
</reference>
<dbReference type="PANTHER" id="PTHR35509:SF1">
    <property type="entry name" value="DOMAIN PROTEIN, PUTATIVE (DUF1995)-RELATED"/>
    <property type="match status" value="1"/>
</dbReference>
<dbReference type="InterPro" id="IPR053021">
    <property type="entry name" value="Chloroplast_ADK"/>
</dbReference>
<gene>
    <name evidence="4" type="ORF">AXG93_4085s1120</name>
    <name evidence="3" type="ORF">Mp_7g00320</name>
</gene>
<dbReference type="EMBL" id="LVLJ01000748">
    <property type="protein sequence ID" value="OAE32691.1"/>
    <property type="molecule type" value="Genomic_DNA"/>
</dbReference>
<proteinExistence type="predicted"/>
<reference evidence="3" key="2">
    <citation type="journal article" date="2019" name="Curr. Biol.">
        <title>Chromatin organization in early land plants reveals an ancestral association between H3K27me3, transposons, and constitutive heterochromatin.</title>
        <authorList>
            <person name="Montgomery S.A."/>
            <person name="Tanizawa Y."/>
            <person name="Galik B."/>
            <person name="Wang N."/>
            <person name="Ito T."/>
            <person name="Mochizuki T."/>
            <person name="Akimcheva S."/>
            <person name="Bowman J."/>
            <person name="Cognat V."/>
            <person name="Drouard L."/>
            <person name="Ekker H."/>
            <person name="Houng S."/>
            <person name="Kohchi T."/>
            <person name="Lin S."/>
            <person name="Liu L.D."/>
            <person name="Nakamura Y."/>
            <person name="Valeeva L.R."/>
            <person name="Shakirov E.V."/>
            <person name="Shippen D.E."/>
            <person name="Wei W."/>
            <person name="Yagura M."/>
            <person name="Yamaoka S."/>
            <person name="Yamato K.T."/>
            <person name="Liu C."/>
            <person name="Berger F."/>
        </authorList>
    </citation>
    <scope>NUCLEOTIDE SEQUENCE [LARGE SCALE GENOMIC DNA]</scope>
    <source>
        <strain evidence="3">Tak-1</strain>
    </source>
</reference>